<reference evidence="3 4" key="1">
    <citation type="submission" date="2020-08" db="EMBL/GenBank/DDBJ databases">
        <title>Sequencing the genomes of 1000 actinobacteria strains.</title>
        <authorList>
            <person name="Klenk H.-P."/>
        </authorList>
    </citation>
    <scope>NUCLEOTIDE SEQUENCE [LARGE SCALE GENOMIC DNA]</scope>
    <source>
        <strain evidence="3 4">DSM 24947</strain>
    </source>
</reference>
<protein>
    <recommendedName>
        <fullName evidence="2">Excalibur calcium-binding domain-containing protein</fullName>
    </recommendedName>
</protein>
<proteinExistence type="predicted"/>
<feature type="signal peptide" evidence="1">
    <location>
        <begin position="1"/>
        <end position="27"/>
    </location>
</feature>
<dbReference type="EMBL" id="JACHMD010000001">
    <property type="protein sequence ID" value="MBB4667177.1"/>
    <property type="molecule type" value="Genomic_DNA"/>
</dbReference>
<dbReference type="RefSeq" id="WP_221417304.1">
    <property type="nucleotide sequence ID" value="NZ_JACHMD010000001.1"/>
</dbReference>
<gene>
    <name evidence="3" type="ORF">BKA24_001886</name>
</gene>
<dbReference type="Proteomes" id="UP000573729">
    <property type="component" value="Unassembled WGS sequence"/>
</dbReference>
<sequence>MRRVTGRTVVALLVAGALVGSPAAASAVMVSTTSVVAGTAVHLVPAKKPTVKTFANCTALNKVHKGGVAKAGVKYNKVSGKNKPFKVKPTFSTALYQANSKMDRDKDGIACEKG</sequence>
<feature type="domain" description="Excalibur calcium-binding" evidence="2">
    <location>
        <begin position="53"/>
        <end position="112"/>
    </location>
</feature>
<keyword evidence="1" id="KW-0732">Signal</keyword>
<evidence type="ECO:0000259" key="2">
    <source>
        <dbReference type="SMART" id="SM00894"/>
    </source>
</evidence>
<evidence type="ECO:0000313" key="3">
    <source>
        <dbReference type="EMBL" id="MBB4667177.1"/>
    </source>
</evidence>
<dbReference type="InterPro" id="IPR008613">
    <property type="entry name" value="Excalibur_Ca-bd_domain"/>
</dbReference>
<dbReference type="AlphaFoldDB" id="A0A7W7FIK4"/>
<feature type="chain" id="PRO_5031222951" description="Excalibur calcium-binding domain-containing protein" evidence="1">
    <location>
        <begin position="28"/>
        <end position="114"/>
    </location>
</feature>
<organism evidence="3 4">
    <name type="scientific">Microbacterium marinum</name>
    <dbReference type="NCBI Taxonomy" id="421115"/>
    <lineage>
        <taxon>Bacteria</taxon>
        <taxon>Bacillati</taxon>
        <taxon>Actinomycetota</taxon>
        <taxon>Actinomycetes</taxon>
        <taxon>Micrococcales</taxon>
        <taxon>Microbacteriaceae</taxon>
        <taxon>Microbacterium</taxon>
    </lineage>
</organism>
<comment type="caution">
    <text evidence="3">The sequence shown here is derived from an EMBL/GenBank/DDBJ whole genome shotgun (WGS) entry which is preliminary data.</text>
</comment>
<evidence type="ECO:0000256" key="1">
    <source>
        <dbReference type="SAM" id="SignalP"/>
    </source>
</evidence>
<accession>A0A7W7FIK4</accession>
<dbReference type="Pfam" id="PF05901">
    <property type="entry name" value="Excalibur"/>
    <property type="match status" value="1"/>
</dbReference>
<keyword evidence="4" id="KW-1185">Reference proteome</keyword>
<name>A0A7W7FIK4_9MICO</name>
<dbReference type="SMART" id="SM00894">
    <property type="entry name" value="Excalibur"/>
    <property type="match status" value="1"/>
</dbReference>
<evidence type="ECO:0000313" key="4">
    <source>
        <dbReference type="Proteomes" id="UP000573729"/>
    </source>
</evidence>